<dbReference type="KEGG" id="tput:QJT81_18250"/>
<reference evidence="2" key="1">
    <citation type="journal article" date="2023" name="Int. J. Mol. Sci.">
        <title>Metagenomics Revealed a New Genus 'Candidatus Thiocaldithrix dubininis' gen. nov., sp. nov. and a New Species 'Candidatus Thiothrix putei' sp. nov. in the Family Thiotrichaceae, Some Members of Which Have Traits of Both Na+- and H+-Motive Energetics.</title>
        <authorList>
            <person name="Ravin N.V."/>
            <person name="Muntyan M.S."/>
            <person name="Smolyakov D.D."/>
            <person name="Rudenko T.S."/>
            <person name="Beletsky A.V."/>
            <person name="Mardanov A.V."/>
            <person name="Grabovich M.Y."/>
        </authorList>
    </citation>
    <scope>NUCLEOTIDE SEQUENCE</scope>
    <source>
        <strain evidence="2">GKL-02</strain>
    </source>
</reference>
<name>A0AA95KNI3_9GAMM</name>
<evidence type="ECO:0000259" key="1">
    <source>
        <dbReference type="Pfam" id="PF22895"/>
    </source>
</evidence>
<proteinExistence type="predicted"/>
<evidence type="ECO:0000313" key="2">
    <source>
        <dbReference type="EMBL" id="WGZ93707.1"/>
    </source>
</evidence>
<dbReference type="InterPro" id="IPR054288">
    <property type="entry name" value="DUF7024"/>
</dbReference>
<dbReference type="AlphaFoldDB" id="A0AA95KNI3"/>
<accession>A0AA95KNI3</accession>
<protein>
    <recommendedName>
        <fullName evidence="1">DUF7024 domain-containing protein</fullName>
    </recommendedName>
</protein>
<dbReference type="Pfam" id="PF22895">
    <property type="entry name" value="DUF7024"/>
    <property type="match status" value="1"/>
</dbReference>
<feature type="domain" description="DUF7024" evidence="1">
    <location>
        <begin position="51"/>
        <end position="190"/>
    </location>
</feature>
<reference evidence="2" key="2">
    <citation type="submission" date="2023-04" db="EMBL/GenBank/DDBJ databases">
        <authorList>
            <person name="Beletskiy A.V."/>
            <person name="Mardanov A.V."/>
            <person name="Ravin N.V."/>
        </authorList>
    </citation>
    <scope>NUCLEOTIDE SEQUENCE</scope>
    <source>
        <strain evidence="2">GKL-02</strain>
    </source>
</reference>
<dbReference type="EMBL" id="CP124756">
    <property type="protein sequence ID" value="WGZ93707.1"/>
    <property type="molecule type" value="Genomic_DNA"/>
</dbReference>
<organism evidence="2">
    <name type="scientific">Candidatus Thiothrix putei</name>
    <dbReference type="NCBI Taxonomy" id="3080811"/>
    <lineage>
        <taxon>Bacteria</taxon>
        <taxon>Pseudomonadati</taxon>
        <taxon>Pseudomonadota</taxon>
        <taxon>Gammaproteobacteria</taxon>
        <taxon>Thiotrichales</taxon>
        <taxon>Thiotrichaceae</taxon>
        <taxon>Thiothrix</taxon>
    </lineage>
</organism>
<gene>
    <name evidence="2" type="ORF">QJT81_18250</name>
</gene>
<sequence length="198" mass="22946">MNIANRIRLGLIVLLCLFYAWLFWLMLNPVVSDEYSSYYIKRETFDWRPKRYPATLEEGFVFSRLGIPEFVASTAGLSMVEEWGRWSDAKLSPIVRIELREPLHGQICLVITARTIPKQIGKPVWLRMGQITQVWQLTTESVNTYQFDFLLPEQVSTIEIGPMLSGTPSDWNSDSKDLRKLGIGFYRLVILQEHCAKK</sequence>
<dbReference type="Proteomes" id="UP001301326">
    <property type="component" value="Chromosome"/>
</dbReference>